<dbReference type="PANTHER" id="PTHR43689:SF8">
    <property type="entry name" value="ALPHA_BETA-HYDROLASES SUPERFAMILY PROTEIN"/>
    <property type="match status" value="1"/>
</dbReference>
<reference evidence="2" key="2">
    <citation type="journal article" date="2022" name="Microbiol. Resour. Announc.">
        <title>Metagenome Sequencing to Explore Phylogenomics of Terrestrial Cyanobacteria.</title>
        <authorList>
            <person name="Ward R.D."/>
            <person name="Stajich J.E."/>
            <person name="Johansen J.R."/>
            <person name="Huntemann M."/>
            <person name="Clum A."/>
            <person name="Foster B."/>
            <person name="Foster B."/>
            <person name="Roux S."/>
            <person name="Palaniappan K."/>
            <person name="Varghese N."/>
            <person name="Mukherjee S."/>
            <person name="Reddy T.B.K."/>
            <person name="Daum C."/>
            <person name="Copeland A."/>
            <person name="Chen I.A."/>
            <person name="Ivanova N.N."/>
            <person name="Kyrpides N.C."/>
            <person name="Shapiro N."/>
            <person name="Eloe-Fadrosh E.A."/>
            <person name="Pietrasiak N."/>
        </authorList>
    </citation>
    <scope>NUCLEOTIDE SEQUENCE</scope>
    <source>
        <strain evidence="2">CPER-KK1</strain>
    </source>
</reference>
<organism evidence="2 3">
    <name type="scientific">Symplocastrum torsivum CPER-KK1</name>
    <dbReference type="NCBI Taxonomy" id="450513"/>
    <lineage>
        <taxon>Bacteria</taxon>
        <taxon>Bacillati</taxon>
        <taxon>Cyanobacteriota</taxon>
        <taxon>Cyanophyceae</taxon>
        <taxon>Oscillatoriophycideae</taxon>
        <taxon>Oscillatoriales</taxon>
        <taxon>Microcoleaceae</taxon>
        <taxon>Symplocastrum</taxon>
    </lineage>
</organism>
<reference evidence="2" key="1">
    <citation type="submission" date="2021-05" db="EMBL/GenBank/DDBJ databases">
        <authorList>
            <person name="Pietrasiak N."/>
            <person name="Ward R."/>
            <person name="Stajich J.E."/>
            <person name="Kurbessoian T."/>
        </authorList>
    </citation>
    <scope>NUCLEOTIDE SEQUENCE</scope>
    <source>
        <strain evidence="2">CPER-KK1</strain>
    </source>
</reference>
<keyword evidence="2" id="KW-0378">Hydrolase</keyword>
<dbReference type="PANTHER" id="PTHR43689">
    <property type="entry name" value="HYDROLASE"/>
    <property type="match status" value="1"/>
</dbReference>
<dbReference type="Pfam" id="PF12697">
    <property type="entry name" value="Abhydrolase_6"/>
    <property type="match status" value="1"/>
</dbReference>
<dbReference type="EMBL" id="JAHHIF010000035">
    <property type="protein sequence ID" value="MBW4547119.1"/>
    <property type="molecule type" value="Genomic_DNA"/>
</dbReference>
<dbReference type="InterPro" id="IPR000073">
    <property type="entry name" value="AB_hydrolase_1"/>
</dbReference>
<dbReference type="GO" id="GO:0016787">
    <property type="term" value="F:hydrolase activity"/>
    <property type="evidence" value="ECO:0007669"/>
    <property type="project" value="UniProtKB-KW"/>
</dbReference>
<dbReference type="Gene3D" id="3.40.50.1820">
    <property type="entry name" value="alpha/beta hydrolase"/>
    <property type="match status" value="1"/>
</dbReference>
<dbReference type="InterPro" id="IPR029058">
    <property type="entry name" value="AB_hydrolase_fold"/>
</dbReference>
<evidence type="ECO:0000313" key="2">
    <source>
        <dbReference type="EMBL" id="MBW4547119.1"/>
    </source>
</evidence>
<gene>
    <name evidence="2" type="ORF">KME25_22175</name>
</gene>
<accession>A0A951PQT7</accession>
<evidence type="ECO:0000259" key="1">
    <source>
        <dbReference type="Pfam" id="PF12697"/>
    </source>
</evidence>
<protein>
    <submittedName>
        <fullName evidence="2">Alpha/beta hydrolase</fullName>
    </submittedName>
</protein>
<dbReference type="AlphaFoldDB" id="A0A951PQT7"/>
<dbReference type="SUPFAM" id="SSF53474">
    <property type="entry name" value="alpha/beta-Hydrolases"/>
    <property type="match status" value="1"/>
</dbReference>
<comment type="caution">
    <text evidence="2">The sequence shown here is derived from an EMBL/GenBank/DDBJ whole genome shotgun (WGS) entry which is preliminary data.</text>
</comment>
<dbReference type="Proteomes" id="UP000753908">
    <property type="component" value="Unassembled WGS sequence"/>
</dbReference>
<dbReference type="InterPro" id="IPR000639">
    <property type="entry name" value="Epox_hydrolase-like"/>
</dbReference>
<name>A0A951PQT7_9CYAN</name>
<dbReference type="PRINTS" id="PR00412">
    <property type="entry name" value="EPOXHYDRLASE"/>
</dbReference>
<sequence length="302" mass="33137">MFPDFLPSSVTQLKDSTCITVAQSLLRQSIATPILGQPVATSYIQQGSGGTPILLLHGFDSSLLEFFRLIPLLAAHNEMWAVDLLGFGFTERVTGTPFSPLAIKKHLNSFWKTLINQPVILVGASMGGATAIDFTLTYPNCVKQLVLINSVGFSGSFPIGQFLFPPFDTLAMEWWRFLKLQTLANAKVERNRDAAYVDGVLCTTLPLEMPGWYESILTFTKTGGYSLTESQIAQIDKPTLILWGELDNFLGKGDGERFNKAIANSILHKLKGCGHAPQFEQPEIIAKYILAFGCSTESSHSP</sequence>
<evidence type="ECO:0000313" key="3">
    <source>
        <dbReference type="Proteomes" id="UP000753908"/>
    </source>
</evidence>
<dbReference type="PRINTS" id="PR00111">
    <property type="entry name" value="ABHYDROLASE"/>
</dbReference>
<proteinExistence type="predicted"/>
<feature type="domain" description="AB hydrolase-1" evidence="1">
    <location>
        <begin position="53"/>
        <end position="286"/>
    </location>
</feature>